<keyword evidence="5 6" id="KW-0472">Membrane</keyword>
<evidence type="ECO:0000313" key="8">
    <source>
        <dbReference type="Proteomes" id="UP000193870"/>
    </source>
</evidence>
<protein>
    <recommendedName>
        <fullName evidence="6">SURF1-like protein</fullName>
    </recommendedName>
</protein>
<dbReference type="CDD" id="cd06662">
    <property type="entry name" value="SURF1"/>
    <property type="match status" value="1"/>
</dbReference>
<dbReference type="OrthoDB" id="6079986at2"/>
<evidence type="ECO:0000313" key="7">
    <source>
        <dbReference type="EMBL" id="SLN54877.1"/>
    </source>
</evidence>
<comment type="subcellular location">
    <subcellularLocation>
        <location evidence="6">Cell membrane</location>
        <topology evidence="6">Multi-pass membrane protein</topology>
    </subcellularLocation>
    <subcellularLocation>
        <location evidence="1">Membrane</location>
    </subcellularLocation>
</comment>
<evidence type="ECO:0000256" key="4">
    <source>
        <dbReference type="ARBA" id="ARBA00022989"/>
    </source>
</evidence>
<dbReference type="EMBL" id="FWFV01000007">
    <property type="protein sequence ID" value="SLN54877.1"/>
    <property type="molecule type" value="Genomic_DNA"/>
</dbReference>
<dbReference type="Proteomes" id="UP000193870">
    <property type="component" value="Unassembled WGS sequence"/>
</dbReference>
<feature type="transmembrane region" description="Helical" evidence="6">
    <location>
        <begin position="193"/>
        <end position="215"/>
    </location>
</feature>
<accession>A0A1Y5T3I2</accession>
<keyword evidence="8" id="KW-1185">Reference proteome</keyword>
<dbReference type="STRING" id="315423.SAMN04488020_107134"/>
<reference evidence="7 8" key="1">
    <citation type="submission" date="2017-03" db="EMBL/GenBank/DDBJ databases">
        <authorList>
            <person name="Afonso C.L."/>
            <person name="Miller P.J."/>
            <person name="Scott M.A."/>
            <person name="Spackman E."/>
            <person name="Goraichik I."/>
            <person name="Dimitrov K.M."/>
            <person name="Suarez D.L."/>
            <person name="Swayne D.E."/>
        </authorList>
    </citation>
    <scope>NUCLEOTIDE SEQUENCE [LARGE SCALE GENOMIC DNA]</scope>
    <source>
        <strain evidence="7 8">CECT 7066</strain>
    </source>
</reference>
<evidence type="ECO:0000256" key="3">
    <source>
        <dbReference type="ARBA" id="ARBA00022692"/>
    </source>
</evidence>
<keyword evidence="4 6" id="KW-1133">Transmembrane helix</keyword>
<sequence length="225" mass="24800">MRWIGLAFIGLGGLAVLLALGFWQVSRLDQKMTLLNEIETGISAPPVDLPTDPQPEADRYLPVEATGRTTGAELHVLVSTRQTGAGYRIIAPFETGTRRVMVDLGVVPTAEKDPMRPAQKLTVAGNLHWPRETDRFTPEPERDRNIWFARDVDAMADALGTEPLLIVARELDPGLPDVMPLPVSIDNIPNDHLQYAITWFSIAALWAGMTVLLGWRMAGRTGRKA</sequence>
<name>A0A1Y5T3I2_9RHOB</name>
<dbReference type="PANTHER" id="PTHR23427">
    <property type="entry name" value="SURFEIT LOCUS PROTEIN"/>
    <property type="match status" value="1"/>
</dbReference>
<evidence type="ECO:0000256" key="5">
    <source>
        <dbReference type="ARBA" id="ARBA00023136"/>
    </source>
</evidence>
<comment type="similarity">
    <text evidence="2 6">Belongs to the SURF1 family.</text>
</comment>
<dbReference type="PANTHER" id="PTHR23427:SF2">
    <property type="entry name" value="SURFEIT LOCUS PROTEIN 1"/>
    <property type="match status" value="1"/>
</dbReference>
<dbReference type="InterPro" id="IPR045214">
    <property type="entry name" value="Surf1/Surf4"/>
</dbReference>
<dbReference type="AlphaFoldDB" id="A0A1Y5T3I2"/>
<keyword evidence="3 6" id="KW-0812">Transmembrane</keyword>
<dbReference type="GO" id="GO:0005886">
    <property type="term" value="C:plasma membrane"/>
    <property type="evidence" value="ECO:0007669"/>
    <property type="project" value="UniProtKB-SubCell"/>
</dbReference>
<dbReference type="RefSeq" id="WP_085854605.1">
    <property type="nucleotide sequence ID" value="NZ_FOPF01000007.1"/>
</dbReference>
<proteinExistence type="inferred from homology"/>
<evidence type="ECO:0000256" key="2">
    <source>
        <dbReference type="ARBA" id="ARBA00007165"/>
    </source>
</evidence>
<gene>
    <name evidence="7" type="ORF">PAM7066_02607</name>
</gene>
<dbReference type="Pfam" id="PF02104">
    <property type="entry name" value="SURF1"/>
    <property type="match status" value="1"/>
</dbReference>
<evidence type="ECO:0000256" key="1">
    <source>
        <dbReference type="ARBA" id="ARBA00004370"/>
    </source>
</evidence>
<evidence type="ECO:0000256" key="6">
    <source>
        <dbReference type="RuleBase" id="RU363076"/>
    </source>
</evidence>
<dbReference type="InterPro" id="IPR002994">
    <property type="entry name" value="Surf1/Shy1"/>
</dbReference>
<organism evidence="7 8">
    <name type="scientific">Palleronia marisminoris</name>
    <dbReference type="NCBI Taxonomy" id="315423"/>
    <lineage>
        <taxon>Bacteria</taxon>
        <taxon>Pseudomonadati</taxon>
        <taxon>Pseudomonadota</taxon>
        <taxon>Alphaproteobacteria</taxon>
        <taxon>Rhodobacterales</taxon>
        <taxon>Roseobacteraceae</taxon>
        <taxon>Palleronia</taxon>
    </lineage>
</organism>
<keyword evidence="6" id="KW-1003">Cell membrane</keyword>
<dbReference type="PROSITE" id="PS50895">
    <property type="entry name" value="SURF1"/>
    <property type="match status" value="1"/>
</dbReference>
<comment type="caution">
    <text evidence="6">Lacks conserved residue(s) required for the propagation of feature annotation.</text>
</comment>